<reference evidence="3 4" key="1">
    <citation type="submission" date="2015-09" db="EMBL/GenBank/DDBJ databases">
        <title>Draft genome of a European isolate of the apple canker pathogen Neonectria ditissima.</title>
        <authorList>
            <person name="Gomez-Cortecero A."/>
            <person name="Harrison R.J."/>
            <person name="Armitage A.D."/>
        </authorList>
    </citation>
    <scope>NUCLEOTIDE SEQUENCE [LARGE SCALE GENOMIC DNA]</scope>
    <source>
        <strain evidence="3 4">R09/05</strain>
    </source>
</reference>
<comment type="caution">
    <text evidence="3">The sequence shown here is derived from an EMBL/GenBank/DDBJ whole genome shotgun (WGS) entry which is preliminary data.</text>
</comment>
<dbReference type="GO" id="GO:0007005">
    <property type="term" value="P:mitochondrion organization"/>
    <property type="evidence" value="ECO:0007669"/>
    <property type="project" value="TreeGrafter"/>
</dbReference>
<dbReference type="Pfam" id="PF17171">
    <property type="entry name" value="GST_C_6"/>
    <property type="match status" value="1"/>
</dbReference>
<dbReference type="GO" id="GO:0001401">
    <property type="term" value="C:SAM complex"/>
    <property type="evidence" value="ECO:0007669"/>
    <property type="project" value="TreeGrafter"/>
</dbReference>
<accession>A0A0P7BTM6</accession>
<evidence type="ECO:0000259" key="1">
    <source>
        <dbReference type="Pfam" id="PF17171"/>
    </source>
</evidence>
<feature type="domain" description="Metaxin glutathione S-transferase" evidence="1">
    <location>
        <begin position="222"/>
        <end position="286"/>
    </location>
</feature>
<sequence length="297" mass="32474">MAVAAAASPQPGSRPGWFAVPAPVRGLFDVFPLRVYGPEALPVRAPAATRARPTLYVFVTDDDAPRGYPSFNPSCLKWQTVLRIAGVDVDLVPSNNHASPSGALPFLLPPSSSSPKASQVPLTGAKIYTYAREHATLDFPDVTSPRLAAYHALLTQNIRPAWLHALYLIPANAPLLASLYLPSSILLRAPLHHTLRTAATSEILKTTRRPHITPPQLYADAAAALRSLSAVLSDDDWFFGASAPGLFDADVFAYTYLMLDDALAWRDLALAECLEGLDNLRRHRKRLYERCWGEKTQ</sequence>
<organism evidence="3 4">
    <name type="scientific">Neonectria ditissima</name>
    <dbReference type="NCBI Taxonomy" id="78410"/>
    <lineage>
        <taxon>Eukaryota</taxon>
        <taxon>Fungi</taxon>
        <taxon>Dikarya</taxon>
        <taxon>Ascomycota</taxon>
        <taxon>Pezizomycotina</taxon>
        <taxon>Sordariomycetes</taxon>
        <taxon>Hypocreomycetidae</taxon>
        <taxon>Hypocreales</taxon>
        <taxon>Nectriaceae</taxon>
        <taxon>Neonectria</taxon>
    </lineage>
</organism>
<name>A0A0P7BTM6_9HYPO</name>
<dbReference type="STRING" id="78410.A0A0P7BTM6"/>
<proteinExistence type="predicted"/>
<protein>
    <recommendedName>
        <fullName evidence="5">Thioredoxin-like fold domain-containing protein</fullName>
    </recommendedName>
</protein>
<evidence type="ECO:0000313" key="4">
    <source>
        <dbReference type="Proteomes" id="UP000050424"/>
    </source>
</evidence>
<keyword evidence="4" id="KW-1185">Reference proteome</keyword>
<dbReference type="OrthoDB" id="198787at2759"/>
<dbReference type="Proteomes" id="UP000050424">
    <property type="component" value="Unassembled WGS sequence"/>
</dbReference>
<dbReference type="InterPro" id="IPR050931">
    <property type="entry name" value="Mito_Protein_Transport_Metaxin"/>
</dbReference>
<evidence type="ECO:0000313" key="3">
    <source>
        <dbReference type="EMBL" id="KPM44738.1"/>
    </source>
</evidence>
<dbReference type="InterPro" id="IPR033468">
    <property type="entry name" value="Metaxin_GST"/>
</dbReference>
<dbReference type="PANTHER" id="PTHR12289">
    <property type="entry name" value="METAXIN RELATED"/>
    <property type="match status" value="1"/>
</dbReference>
<dbReference type="InterPro" id="IPR012336">
    <property type="entry name" value="Thioredoxin-like_fold"/>
</dbReference>
<dbReference type="EMBL" id="LKCW01000015">
    <property type="protein sequence ID" value="KPM44738.1"/>
    <property type="molecule type" value="Genomic_DNA"/>
</dbReference>
<evidence type="ECO:0000259" key="2">
    <source>
        <dbReference type="Pfam" id="PF17172"/>
    </source>
</evidence>
<dbReference type="Pfam" id="PF17172">
    <property type="entry name" value="GST_N_4"/>
    <property type="match status" value="1"/>
</dbReference>
<gene>
    <name evidence="3" type="ORF">AK830_g1820</name>
</gene>
<feature type="domain" description="Thioredoxin-like fold" evidence="2">
    <location>
        <begin position="73"/>
        <end position="172"/>
    </location>
</feature>
<dbReference type="AlphaFoldDB" id="A0A0P7BTM6"/>
<evidence type="ECO:0008006" key="5">
    <source>
        <dbReference type="Google" id="ProtNLM"/>
    </source>
</evidence>
<dbReference type="PANTHER" id="PTHR12289:SF44">
    <property type="entry name" value="OUTER MEMBRANE PROTEIN (SAM35), PUTATIVE (AFU_ORTHOLOGUE AFUA_1G13180)-RELATED"/>
    <property type="match status" value="1"/>
</dbReference>